<dbReference type="FunFam" id="1.20.1250.20:FF:000085">
    <property type="entry name" value="MFS peptide transporter Ptr2"/>
    <property type="match status" value="1"/>
</dbReference>
<evidence type="ECO:0008006" key="13">
    <source>
        <dbReference type="Google" id="ProtNLM"/>
    </source>
</evidence>
<accession>A0A1E3QPC2</accession>
<dbReference type="InterPro" id="IPR018456">
    <property type="entry name" value="PTR2_symporter_CS"/>
</dbReference>
<feature type="transmembrane region" description="Helical" evidence="10">
    <location>
        <begin position="170"/>
        <end position="195"/>
    </location>
</feature>
<evidence type="ECO:0000313" key="12">
    <source>
        <dbReference type="Proteomes" id="UP000094336"/>
    </source>
</evidence>
<dbReference type="Gene3D" id="1.20.1250.20">
    <property type="entry name" value="MFS general substrate transporter like domains"/>
    <property type="match status" value="1"/>
</dbReference>
<keyword evidence="5" id="KW-0571">Peptide transport</keyword>
<evidence type="ECO:0000256" key="5">
    <source>
        <dbReference type="ARBA" id="ARBA00022856"/>
    </source>
</evidence>
<evidence type="ECO:0000256" key="10">
    <source>
        <dbReference type="SAM" id="Phobius"/>
    </source>
</evidence>
<protein>
    <recommendedName>
        <fullName evidence="13">Peptide transporter PTR2</fullName>
    </recommendedName>
</protein>
<feature type="transmembrane region" description="Helical" evidence="10">
    <location>
        <begin position="216"/>
        <end position="235"/>
    </location>
</feature>
<feature type="compositionally biased region" description="Basic and acidic residues" evidence="9">
    <location>
        <begin position="1"/>
        <end position="16"/>
    </location>
</feature>
<dbReference type="RefSeq" id="XP_018984250.1">
    <property type="nucleotide sequence ID" value="XM_019129424.1"/>
</dbReference>
<dbReference type="EMBL" id="KV454434">
    <property type="protein sequence ID" value="ODQ78922.1"/>
    <property type="molecule type" value="Genomic_DNA"/>
</dbReference>
<name>A0A1E3QPC2_9ASCO</name>
<comment type="similarity">
    <text evidence="2 8">Belongs to the major facilitator superfamily. Proton-dependent oligopeptide transporter (POT/PTR) (TC 2.A.17) family.</text>
</comment>
<feature type="transmembrane region" description="Helical" evidence="10">
    <location>
        <begin position="372"/>
        <end position="396"/>
    </location>
</feature>
<dbReference type="GO" id="GO:0071916">
    <property type="term" value="F:dipeptide transmembrane transporter activity"/>
    <property type="evidence" value="ECO:0007669"/>
    <property type="project" value="UniProtKB-ARBA"/>
</dbReference>
<feature type="transmembrane region" description="Helical" evidence="10">
    <location>
        <begin position="408"/>
        <end position="430"/>
    </location>
</feature>
<feature type="transmembrane region" description="Helical" evidence="10">
    <location>
        <begin position="462"/>
        <end position="482"/>
    </location>
</feature>
<feature type="transmembrane region" description="Helical" evidence="10">
    <location>
        <begin position="334"/>
        <end position="352"/>
    </location>
</feature>
<dbReference type="Pfam" id="PF00854">
    <property type="entry name" value="PTR2"/>
    <property type="match status" value="1"/>
</dbReference>
<dbReference type="GO" id="GO:0005886">
    <property type="term" value="C:plasma membrane"/>
    <property type="evidence" value="ECO:0007669"/>
    <property type="project" value="UniProtKB-ARBA"/>
</dbReference>
<dbReference type="Proteomes" id="UP000094336">
    <property type="component" value="Unassembled WGS sequence"/>
</dbReference>
<evidence type="ECO:0000256" key="7">
    <source>
        <dbReference type="ARBA" id="ARBA00023136"/>
    </source>
</evidence>
<sequence>MDLKEKIDEKSNEHNGIEVQSAEDSNDLGMVYANGDGFEEEEGRMPTDEEMKTLRHISEKIPLSCWLVAIVELCERFSYYGLSGPFQNYMQNSPTDTPPGILNLGNSGATALSYFFQFWCYITPIFGAWIADSFWGKYKTIFVFCIIYFFGIFILFITSVPSITSPSVALGGYATAIVIIGIGTGGVKSNVSPLIADQIPKTSPRIHIIPKTGERVILDPAVTIQNVFLFFYLMINVGSLSVIATTELEMHKGFWAAYLLPLCFFVVGITVLVIGRNKYVKTPPSSTVIADSFHIMWIGVRNKFSFDAAKPSNSPDKNYHWNDHFVEEVKRAMIACKVFCFYPIYWVVYGQMLNNFVSQAGQMELHGLPNDILQAIDSIAIIVFIPIFEHFAYPFIRRFTPFRAITRITLGFFFGAAAMAYAGVLQHYIYKAGPCYTFPSQCAASDNGKIPNHINIALQVPAYVLIAISEILASITGLEYAYTKAPSSMKSFIMSMYLLTTAFGSALGIALSPTSENPKLVWTYTGLSVSCFIAGVCFWLCFHHYNKQEVKLNALEYNKESAEGVKNSDAQDAENDIMPMISPKSF</sequence>
<keyword evidence="3 8" id="KW-0813">Transport</keyword>
<comment type="subcellular location">
    <subcellularLocation>
        <location evidence="1 8">Membrane</location>
        <topology evidence="1 8">Multi-pass membrane protein</topology>
    </subcellularLocation>
</comment>
<organism evidence="11 12">
    <name type="scientific">Babjeviella inositovora NRRL Y-12698</name>
    <dbReference type="NCBI Taxonomy" id="984486"/>
    <lineage>
        <taxon>Eukaryota</taxon>
        <taxon>Fungi</taxon>
        <taxon>Dikarya</taxon>
        <taxon>Ascomycota</taxon>
        <taxon>Saccharomycotina</taxon>
        <taxon>Pichiomycetes</taxon>
        <taxon>Serinales incertae sedis</taxon>
        <taxon>Babjeviella</taxon>
    </lineage>
</organism>
<feature type="transmembrane region" description="Helical" evidence="10">
    <location>
        <begin position="111"/>
        <end position="129"/>
    </location>
</feature>
<keyword evidence="4 8" id="KW-0812">Transmembrane</keyword>
<dbReference type="PANTHER" id="PTHR11654">
    <property type="entry name" value="OLIGOPEPTIDE TRANSPORTER-RELATED"/>
    <property type="match status" value="1"/>
</dbReference>
<evidence type="ECO:0000256" key="3">
    <source>
        <dbReference type="ARBA" id="ARBA00022448"/>
    </source>
</evidence>
<gene>
    <name evidence="11" type="ORF">BABINDRAFT_162582</name>
</gene>
<evidence type="ECO:0000256" key="1">
    <source>
        <dbReference type="ARBA" id="ARBA00004141"/>
    </source>
</evidence>
<keyword evidence="7 10" id="KW-0472">Membrane</keyword>
<dbReference type="AlphaFoldDB" id="A0A1E3QPC2"/>
<keyword evidence="12" id="KW-1185">Reference proteome</keyword>
<feature type="transmembrane region" description="Helical" evidence="10">
    <location>
        <begin position="494"/>
        <end position="515"/>
    </location>
</feature>
<dbReference type="GeneID" id="30147277"/>
<evidence type="ECO:0000256" key="9">
    <source>
        <dbReference type="SAM" id="MobiDB-lite"/>
    </source>
</evidence>
<dbReference type="InterPro" id="IPR036259">
    <property type="entry name" value="MFS_trans_sf"/>
</dbReference>
<evidence type="ECO:0000256" key="2">
    <source>
        <dbReference type="ARBA" id="ARBA00005982"/>
    </source>
</evidence>
<feature type="transmembrane region" description="Helical" evidence="10">
    <location>
        <begin position="255"/>
        <end position="275"/>
    </location>
</feature>
<evidence type="ECO:0000256" key="6">
    <source>
        <dbReference type="ARBA" id="ARBA00022989"/>
    </source>
</evidence>
<dbReference type="OrthoDB" id="8904098at2759"/>
<feature type="transmembrane region" description="Helical" evidence="10">
    <location>
        <begin position="141"/>
        <end position="164"/>
    </location>
</feature>
<reference evidence="12" key="1">
    <citation type="submission" date="2016-05" db="EMBL/GenBank/DDBJ databases">
        <title>Comparative genomics of biotechnologically important yeasts.</title>
        <authorList>
            <consortium name="DOE Joint Genome Institute"/>
            <person name="Riley R."/>
            <person name="Haridas S."/>
            <person name="Wolfe K.H."/>
            <person name="Lopes M.R."/>
            <person name="Hittinger C.T."/>
            <person name="Goker M."/>
            <person name="Salamov A."/>
            <person name="Wisecaver J."/>
            <person name="Long T.M."/>
            <person name="Aerts A.L."/>
            <person name="Barry K."/>
            <person name="Choi C."/>
            <person name="Clum A."/>
            <person name="Coughlan A.Y."/>
            <person name="Deshpande S."/>
            <person name="Douglass A.P."/>
            <person name="Hanson S.J."/>
            <person name="Klenk H.-P."/>
            <person name="Labutti K."/>
            <person name="Lapidus A."/>
            <person name="Lindquist E."/>
            <person name="Lipzen A."/>
            <person name="Meier-Kolthoff J.P."/>
            <person name="Ohm R.A."/>
            <person name="Otillar R.P."/>
            <person name="Pangilinan J."/>
            <person name="Peng Y."/>
            <person name="Rokas A."/>
            <person name="Rosa C.A."/>
            <person name="Scheuner C."/>
            <person name="Sibirny A.A."/>
            <person name="Slot J.C."/>
            <person name="Stielow J.B."/>
            <person name="Sun H."/>
            <person name="Kurtzman C.P."/>
            <person name="Blackwell M."/>
            <person name="Grigoriev I.V."/>
            <person name="Jeffries T.W."/>
        </authorList>
    </citation>
    <scope>NUCLEOTIDE SEQUENCE [LARGE SCALE GENOMIC DNA]</scope>
    <source>
        <strain evidence="12">NRRL Y-12698</strain>
    </source>
</reference>
<keyword evidence="5" id="KW-0653">Protein transport</keyword>
<feature type="region of interest" description="Disordered" evidence="9">
    <location>
        <begin position="1"/>
        <end position="23"/>
    </location>
</feature>
<proteinExistence type="inferred from homology"/>
<evidence type="ECO:0000256" key="4">
    <source>
        <dbReference type="ARBA" id="ARBA00022692"/>
    </source>
</evidence>
<feature type="transmembrane region" description="Helical" evidence="10">
    <location>
        <begin position="521"/>
        <end position="542"/>
    </location>
</feature>
<keyword evidence="6 10" id="KW-1133">Transmembrane helix</keyword>
<evidence type="ECO:0000256" key="8">
    <source>
        <dbReference type="RuleBase" id="RU003755"/>
    </source>
</evidence>
<evidence type="ECO:0000313" key="11">
    <source>
        <dbReference type="EMBL" id="ODQ78922.1"/>
    </source>
</evidence>
<dbReference type="PROSITE" id="PS01023">
    <property type="entry name" value="PTR2_2"/>
    <property type="match status" value="1"/>
</dbReference>
<dbReference type="SUPFAM" id="SSF103473">
    <property type="entry name" value="MFS general substrate transporter"/>
    <property type="match status" value="1"/>
</dbReference>
<dbReference type="InterPro" id="IPR000109">
    <property type="entry name" value="POT_fam"/>
</dbReference>